<dbReference type="PANTHER" id="PTHR46797">
    <property type="entry name" value="HTH-TYPE TRANSCRIPTIONAL REGULATOR"/>
    <property type="match status" value="1"/>
</dbReference>
<gene>
    <name evidence="3" type="ORF">GMST_15460</name>
</gene>
<dbReference type="Gene3D" id="1.10.260.40">
    <property type="entry name" value="lambda repressor-like DNA-binding domains"/>
    <property type="match status" value="1"/>
</dbReference>
<evidence type="ECO:0000256" key="1">
    <source>
        <dbReference type="ARBA" id="ARBA00023125"/>
    </source>
</evidence>
<name>A0A6V8MGV2_9BACT</name>
<dbReference type="Pfam" id="PF01381">
    <property type="entry name" value="HTH_3"/>
    <property type="match status" value="1"/>
</dbReference>
<dbReference type="SUPFAM" id="SSF47413">
    <property type="entry name" value="lambda repressor-like DNA-binding domains"/>
    <property type="match status" value="1"/>
</dbReference>
<reference evidence="4" key="1">
    <citation type="submission" date="2020-06" db="EMBL/GenBank/DDBJ databases">
        <title>Draft genomic sequence of Geomonas sp. Red330.</title>
        <authorList>
            <person name="Itoh H."/>
            <person name="Zhenxing X."/>
            <person name="Ushijima N."/>
            <person name="Masuda Y."/>
            <person name="Shiratori Y."/>
            <person name="Senoo K."/>
        </authorList>
    </citation>
    <scope>NUCLEOTIDE SEQUENCE [LARGE SCALE GENOMIC DNA]</scope>
    <source>
        <strain evidence="4">Red330</strain>
    </source>
</reference>
<dbReference type="GO" id="GO:0003700">
    <property type="term" value="F:DNA-binding transcription factor activity"/>
    <property type="evidence" value="ECO:0007669"/>
    <property type="project" value="TreeGrafter"/>
</dbReference>
<evidence type="ECO:0000313" key="3">
    <source>
        <dbReference type="EMBL" id="GFO59221.1"/>
    </source>
</evidence>
<evidence type="ECO:0000313" key="4">
    <source>
        <dbReference type="Proteomes" id="UP000556026"/>
    </source>
</evidence>
<dbReference type="RefSeq" id="WP_183354052.1">
    <property type="nucleotide sequence ID" value="NZ_BLXX01000003.1"/>
</dbReference>
<sequence length="114" mass="12565">MGKPLSSKEIGEKVRLLRKHAGLTQEKLAELVGVSFQQIQKYENGSTKLNTDKLQQVASALNVSASAFFGEDTYEKSPLSDREKKLIKAFRSLGDEEIQDGLVKLIVKAGTKTI</sequence>
<keyword evidence="4" id="KW-1185">Reference proteome</keyword>
<dbReference type="InterPro" id="IPR010982">
    <property type="entry name" value="Lambda_DNA-bd_dom_sf"/>
</dbReference>
<dbReference type="Proteomes" id="UP000556026">
    <property type="component" value="Unassembled WGS sequence"/>
</dbReference>
<comment type="caution">
    <text evidence="3">The sequence shown here is derived from an EMBL/GenBank/DDBJ whole genome shotgun (WGS) entry which is preliminary data.</text>
</comment>
<proteinExistence type="predicted"/>
<protein>
    <submittedName>
        <fullName evidence="3">DNA-binding protein</fullName>
    </submittedName>
</protein>
<dbReference type="GO" id="GO:0003677">
    <property type="term" value="F:DNA binding"/>
    <property type="evidence" value="ECO:0007669"/>
    <property type="project" value="UniProtKB-KW"/>
</dbReference>
<dbReference type="PROSITE" id="PS50943">
    <property type="entry name" value="HTH_CROC1"/>
    <property type="match status" value="1"/>
</dbReference>
<dbReference type="InterPro" id="IPR001387">
    <property type="entry name" value="Cro/C1-type_HTH"/>
</dbReference>
<organism evidence="3 4">
    <name type="scientific">Geomonas silvestris</name>
    <dbReference type="NCBI Taxonomy" id="2740184"/>
    <lineage>
        <taxon>Bacteria</taxon>
        <taxon>Pseudomonadati</taxon>
        <taxon>Thermodesulfobacteriota</taxon>
        <taxon>Desulfuromonadia</taxon>
        <taxon>Geobacterales</taxon>
        <taxon>Geobacteraceae</taxon>
        <taxon>Geomonas</taxon>
    </lineage>
</organism>
<evidence type="ECO:0000259" key="2">
    <source>
        <dbReference type="PROSITE" id="PS50943"/>
    </source>
</evidence>
<dbReference type="AlphaFoldDB" id="A0A6V8MGV2"/>
<dbReference type="SMART" id="SM00530">
    <property type="entry name" value="HTH_XRE"/>
    <property type="match status" value="1"/>
</dbReference>
<dbReference type="GO" id="GO:0005829">
    <property type="term" value="C:cytosol"/>
    <property type="evidence" value="ECO:0007669"/>
    <property type="project" value="TreeGrafter"/>
</dbReference>
<keyword evidence="1 3" id="KW-0238">DNA-binding</keyword>
<feature type="domain" description="HTH cro/C1-type" evidence="2">
    <location>
        <begin position="14"/>
        <end position="68"/>
    </location>
</feature>
<accession>A0A6V8MGV2</accession>
<dbReference type="PANTHER" id="PTHR46797:SF1">
    <property type="entry name" value="METHYLPHOSPHONATE SYNTHASE"/>
    <property type="match status" value="1"/>
</dbReference>
<dbReference type="EMBL" id="BLXX01000003">
    <property type="protein sequence ID" value="GFO59221.1"/>
    <property type="molecule type" value="Genomic_DNA"/>
</dbReference>
<dbReference type="InterPro" id="IPR050807">
    <property type="entry name" value="TransReg_Diox_bact_type"/>
</dbReference>
<dbReference type="CDD" id="cd00093">
    <property type="entry name" value="HTH_XRE"/>
    <property type="match status" value="1"/>
</dbReference>